<reference evidence="1" key="1">
    <citation type="submission" date="2021-02" db="EMBL/GenBank/DDBJ databases">
        <authorList>
            <person name="Nowell W R."/>
        </authorList>
    </citation>
    <scope>NUCLEOTIDE SEQUENCE</scope>
</reference>
<keyword evidence="2" id="KW-1185">Reference proteome</keyword>
<accession>A0A821W603</accession>
<dbReference type="AlphaFoldDB" id="A0A821W603"/>
<dbReference type="EMBL" id="CAJOBP010082274">
    <property type="protein sequence ID" value="CAF4918786.1"/>
    <property type="molecule type" value="Genomic_DNA"/>
</dbReference>
<evidence type="ECO:0000313" key="1">
    <source>
        <dbReference type="EMBL" id="CAF4918786.1"/>
    </source>
</evidence>
<proteinExistence type="predicted"/>
<organism evidence="1 2">
    <name type="scientific">Rotaria socialis</name>
    <dbReference type="NCBI Taxonomy" id="392032"/>
    <lineage>
        <taxon>Eukaryota</taxon>
        <taxon>Metazoa</taxon>
        <taxon>Spiralia</taxon>
        <taxon>Gnathifera</taxon>
        <taxon>Rotifera</taxon>
        <taxon>Eurotatoria</taxon>
        <taxon>Bdelloidea</taxon>
        <taxon>Philodinida</taxon>
        <taxon>Philodinidae</taxon>
        <taxon>Rotaria</taxon>
    </lineage>
</organism>
<sequence>MGLDEQNQVMTTNVQVTLKWQDEHL</sequence>
<comment type="caution">
    <text evidence="1">The sequence shown here is derived from an EMBL/GenBank/DDBJ whole genome shotgun (WGS) entry which is preliminary data.</text>
</comment>
<gene>
    <name evidence="1" type="ORF">UJA718_LOCUS46319</name>
</gene>
<name>A0A821W603_9BILA</name>
<feature type="non-terminal residue" evidence="1">
    <location>
        <position position="1"/>
    </location>
</feature>
<dbReference type="Proteomes" id="UP000663873">
    <property type="component" value="Unassembled WGS sequence"/>
</dbReference>
<protein>
    <submittedName>
        <fullName evidence="1">Uncharacterized protein</fullName>
    </submittedName>
</protein>
<evidence type="ECO:0000313" key="2">
    <source>
        <dbReference type="Proteomes" id="UP000663873"/>
    </source>
</evidence>